<feature type="signal peptide" evidence="1">
    <location>
        <begin position="1"/>
        <end position="20"/>
    </location>
</feature>
<protein>
    <submittedName>
        <fullName evidence="2">Uncharacterized protein</fullName>
    </submittedName>
</protein>
<evidence type="ECO:0000256" key="1">
    <source>
        <dbReference type="SAM" id="SignalP"/>
    </source>
</evidence>
<comment type="caution">
    <text evidence="2">The sequence shown here is derived from an EMBL/GenBank/DDBJ whole genome shotgun (WGS) entry which is preliminary data.</text>
</comment>
<reference evidence="3" key="1">
    <citation type="submission" date="2017-03" db="EMBL/GenBank/DDBJ databases">
        <title>Genomes of endolithic fungi from Antarctica.</title>
        <authorList>
            <person name="Coleine C."/>
            <person name="Masonjones S."/>
            <person name="Stajich J.E."/>
        </authorList>
    </citation>
    <scope>NUCLEOTIDE SEQUENCE [LARGE SCALE GENOMIC DNA]</scope>
    <source>
        <strain evidence="3">CCFEE 5527</strain>
    </source>
</reference>
<organism evidence="2 3">
    <name type="scientific">Cryoendolithus antarcticus</name>
    <dbReference type="NCBI Taxonomy" id="1507870"/>
    <lineage>
        <taxon>Eukaryota</taxon>
        <taxon>Fungi</taxon>
        <taxon>Dikarya</taxon>
        <taxon>Ascomycota</taxon>
        <taxon>Pezizomycotina</taxon>
        <taxon>Dothideomycetes</taxon>
        <taxon>Dothideomycetidae</taxon>
        <taxon>Cladosporiales</taxon>
        <taxon>Cladosporiaceae</taxon>
        <taxon>Cryoendolithus</taxon>
    </lineage>
</organism>
<feature type="chain" id="PRO_5011986084" evidence="1">
    <location>
        <begin position="21"/>
        <end position="98"/>
    </location>
</feature>
<dbReference type="OrthoDB" id="10538650at2759"/>
<keyword evidence="3" id="KW-1185">Reference proteome</keyword>
<gene>
    <name evidence="2" type="ORF">B0A48_13965</name>
</gene>
<proteinExistence type="predicted"/>
<name>A0A1V8SME3_9PEZI</name>
<dbReference type="Proteomes" id="UP000192596">
    <property type="component" value="Unassembled WGS sequence"/>
</dbReference>
<sequence length="98" mass="10010">MPSTMKMILSLFTAAAVAMAAPGPVPTTLSIATSAKGTIPMPTEAPIFEELSLPDLYKRACYTTTKLGGQAPVVQTICPGAPVCSVCVGCNAPVTVCH</sequence>
<keyword evidence="1" id="KW-0732">Signal</keyword>
<dbReference type="InParanoid" id="A0A1V8SME3"/>
<evidence type="ECO:0000313" key="2">
    <source>
        <dbReference type="EMBL" id="OQO00178.1"/>
    </source>
</evidence>
<dbReference type="AlphaFoldDB" id="A0A1V8SME3"/>
<dbReference type="EMBL" id="NAJO01000036">
    <property type="protein sequence ID" value="OQO00178.1"/>
    <property type="molecule type" value="Genomic_DNA"/>
</dbReference>
<accession>A0A1V8SME3</accession>
<evidence type="ECO:0000313" key="3">
    <source>
        <dbReference type="Proteomes" id="UP000192596"/>
    </source>
</evidence>